<evidence type="ECO:0000313" key="2">
    <source>
        <dbReference type="Proteomes" id="UP000608522"/>
    </source>
</evidence>
<comment type="caution">
    <text evidence="1">The sequence shown here is derived from an EMBL/GenBank/DDBJ whole genome shotgun (WGS) entry which is preliminary data.</text>
</comment>
<name>A0ABQ3TDW6_9ACTN</name>
<organism evidence="1 2">
    <name type="scientific">Streptomyces spororaveus</name>
    <dbReference type="NCBI Taxonomy" id="284039"/>
    <lineage>
        <taxon>Bacteria</taxon>
        <taxon>Bacillati</taxon>
        <taxon>Actinomycetota</taxon>
        <taxon>Actinomycetes</taxon>
        <taxon>Kitasatosporales</taxon>
        <taxon>Streptomycetaceae</taxon>
        <taxon>Streptomyces</taxon>
    </lineage>
</organism>
<keyword evidence="2" id="KW-1185">Reference proteome</keyword>
<protein>
    <submittedName>
        <fullName evidence="1">Uncharacterized protein</fullName>
    </submittedName>
</protein>
<sequence>MTATEQYLIDTWRASQQGAPMPPPPGRDDVAVLRSLRTYEQARAVMEGRPARHPWRAALRRILVRPRAC</sequence>
<reference evidence="2" key="1">
    <citation type="submission" date="2023-07" db="EMBL/GenBank/DDBJ databases">
        <title>Whole genome shotgun sequence of Streptomyces spororaveus NBRC 15456.</title>
        <authorList>
            <person name="Komaki H."/>
            <person name="Tamura T."/>
        </authorList>
    </citation>
    <scope>NUCLEOTIDE SEQUENCE [LARGE SCALE GENOMIC DNA]</scope>
    <source>
        <strain evidence="2">NBRC 15456</strain>
    </source>
</reference>
<dbReference type="Proteomes" id="UP000608522">
    <property type="component" value="Unassembled WGS sequence"/>
</dbReference>
<accession>A0ABQ3TDW6</accession>
<evidence type="ECO:0000313" key="1">
    <source>
        <dbReference type="EMBL" id="GHI78614.1"/>
    </source>
</evidence>
<proteinExistence type="predicted"/>
<dbReference type="RefSeq" id="WP_202200365.1">
    <property type="nucleotide sequence ID" value="NZ_BAAATO010000040.1"/>
</dbReference>
<gene>
    <name evidence="1" type="ORF">Sspor_41750</name>
</gene>
<dbReference type="EMBL" id="BNED01000005">
    <property type="protein sequence ID" value="GHI78614.1"/>
    <property type="molecule type" value="Genomic_DNA"/>
</dbReference>